<keyword evidence="1" id="KW-1133">Transmembrane helix</keyword>
<keyword evidence="3" id="KW-1185">Reference proteome</keyword>
<accession>A0ABN2UXA6</accession>
<feature type="transmembrane region" description="Helical" evidence="1">
    <location>
        <begin position="209"/>
        <end position="228"/>
    </location>
</feature>
<sequence>MKAALLRLSDRLYDGGSAEYGALPAALIAATLVTGTVDAVSYLALGHIFVANMTGNVVFLGFAVAGAKGLTVWAPCLAVACFGAGAWTETRLGRRSAGDDPRRLSHAVAAHAAFVTLALLIAALEDDTKTATRVQLTAILAFGFGVQNAVVRKLAVPDLTTTVLTMTVTGLAADPLGKATVRRLVSLGCMFLGALVGGLLVLHQNVSTALGLALVLLAGAGMLARIGGAGR</sequence>
<dbReference type="Pfam" id="PF06912">
    <property type="entry name" value="DUF1275"/>
    <property type="match status" value="1"/>
</dbReference>
<feature type="transmembrane region" description="Helical" evidence="1">
    <location>
        <begin position="57"/>
        <end position="87"/>
    </location>
</feature>
<dbReference type="EMBL" id="BAAAQN010000038">
    <property type="protein sequence ID" value="GAA2045090.1"/>
    <property type="molecule type" value="Genomic_DNA"/>
</dbReference>
<dbReference type="PANTHER" id="PTHR37314">
    <property type="entry name" value="SLR0142 PROTEIN"/>
    <property type="match status" value="1"/>
</dbReference>
<reference evidence="2 3" key="1">
    <citation type="journal article" date="2019" name="Int. J. Syst. Evol. Microbiol.">
        <title>The Global Catalogue of Microorganisms (GCM) 10K type strain sequencing project: providing services to taxonomists for standard genome sequencing and annotation.</title>
        <authorList>
            <consortium name="The Broad Institute Genomics Platform"/>
            <consortium name="The Broad Institute Genome Sequencing Center for Infectious Disease"/>
            <person name="Wu L."/>
            <person name="Ma J."/>
        </authorList>
    </citation>
    <scope>NUCLEOTIDE SEQUENCE [LARGE SCALE GENOMIC DNA]</scope>
    <source>
        <strain evidence="2 3">JCM 16014</strain>
    </source>
</reference>
<comment type="caution">
    <text evidence="2">The sequence shown here is derived from an EMBL/GenBank/DDBJ whole genome shotgun (WGS) entry which is preliminary data.</text>
</comment>
<dbReference type="Proteomes" id="UP001500751">
    <property type="component" value="Unassembled WGS sequence"/>
</dbReference>
<evidence type="ECO:0000313" key="3">
    <source>
        <dbReference type="Proteomes" id="UP001500751"/>
    </source>
</evidence>
<dbReference type="RefSeq" id="WP_344668669.1">
    <property type="nucleotide sequence ID" value="NZ_BAAAQN010000038.1"/>
</dbReference>
<proteinExistence type="predicted"/>
<evidence type="ECO:0000313" key="2">
    <source>
        <dbReference type="EMBL" id="GAA2045090.1"/>
    </source>
</evidence>
<feature type="transmembrane region" description="Helical" evidence="1">
    <location>
        <begin position="107"/>
        <end position="124"/>
    </location>
</feature>
<dbReference type="InterPro" id="IPR010699">
    <property type="entry name" value="DUF1275"/>
</dbReference>
<feature type="transmembrane region" description="Helical" evidence="1">
    <location>
        <begin position="184"/>
        <end position="203"/>
    </location>
</feature>
<organism evidence="2 3">
    <name type="scientific">Catenulispora yoronensis</name>
    <dbReference type="NCBI Taxonomy" id="450799"/>
    <lineage>
        <taxon>Bacteria</taxon>
        <taxon>Bacillati</taxon>
        <taxon>Actinomycetota</taxon>
        <taxon>Actinomycetes</taxon>
        <taxon>Catenulisporales</taxon>
        <taxon>Catenulisporaceae</taxon>
        <taxon>Catenulispora</taxon>
    </lineage>
</organism>
<keyword evidence="1" id="KW-0472">Membrane</keyword>
<evidence type="ECO:0000256" key="1">
    <source>
        <dbReference type="SAM" id="Phobius"/>
    </source>
</evidence>
<dbReference type="PANTHER" id="PTHR37314:SF4">
    <property type="entry name" value="UPF0700 TRANSMEMBRANE PROTEIN YOAK"/>
    <property type="match status" value="1"/>
</dbReference>
<gene>
    <name evidence="2" type="ORF">GCM10009839_56190</name>
</gene>
<keyword evidence="1" id="KW-0812">Transmembrane</keyword>
<name>A0ABN2UXA6_9ACTN</name>
<protein>
    <submittedName>
        <fullName evidence="2">YoaK family protein</fullName>
    </submittedName>
</protein>
<feature type="transmembrane region" description="Helical" evidence="1">
    <location>
        <begin position="20"/>
        <end position="45"/>
    </location>
</feature>